<accession>A0A2V4UJH9</accession>
<dbReference type="RefSeq" id="WP_110922517.1">
    <property type="nucleotide sequence ID" value="NZ_QJSU01000002.1"/>
</dbReference>
<gene>
    <name evidence="1" type="ORF">DFP82_102318</name>
</gene>
<comment type="caution">
    <text evidence="1">The sequence shown here is derived from an EMBL/GenBank/DDBJ whole genome shotgun (WGS) entry which is preliminary data.</text>
</comment>
<dbReference type="EMBL" id="QJSU01000002">
    <property type="protein sequence ID" value="PYE40353.1"/>
    <property type="molecule type" value="Genomic_DNA"/>
</dbReference>
<evidence type="ECO:0000313" key="2">
    <source>
        <dbReference type="Proteomes" id="UP000247746"/>
    </source>
</evidence>
<proteinExistence type="predicted"/>
<name>A0A2V4UJH9_9GAMM</name>
<keyword evidence="2" id="KW-1185">Reference proteome</keyword>
<organism evidence="1 2">
    <name type="scientific">Psychrobacter fozii</name>
    <dbReference type="NCBI Taxonomy" id="198480"/>
    <lineage>
        <taxon>Bacteria</taxon>
        <taxon>Pseudomonadati</taxon>
        <taxon>Pseudomonadota</taxon>
        <taxon>Gammaproteobacteria</taxon>
        <taxon>Moraxellales</taxon>
        <taxon>Moraxellaceae</taxon>
        <taxon>Psychrobacter</taxon>
    </lineage>
</organism>
<protein>
    <submittedName>
        <fullName evidence="1">Uncharacterized protein</fullName>
    </submittedName>
</protein>
<dbReference type="AlphaFoldDB" id="A0A2V4UJH9"/>
<sequence length="145" mass="16705">MNLSIYQSHLDNIPKQYRVLRLFRPPIYVIELSNNQLSAICYYKDGSSERYQINADFSNRRMVIADFNKFAKALAELLKKFPRHFLWMSALASINVTETLADGLTNIEIKVITEAFFVGSVQAKRRILHSTVSYQGQIVPLEKFG</sequence>
<dbReference type="Proteomes" id="UP000247746">
    <property type="component" value="Unassembled WGS sequence"/>
</dbReference>
<dbReference type="OrthoDB" id="6657871at2"/>
<evidence type="ECO:0000313" key="1">
    <source>
        <dbReference type="EMBL" id="PYE40353.1"/>
    </source>
</evidence>
<reference evidence="1 2" key="1">
    <citation type="submission" date="2018-06" db="EMBL/GenBank/DDBJ databases">
        <title>Genomic Encyclopedia of Type Strains, Phase III (KMG-III): the genomes of soil and plant-associated and newly described type strains.</title>
        <authorList>
            <person name="Whitman W."/>
        </authorList>
    </citation>
    <scope>NUCLEOTIDE SEQUENCE [LARGE SCALE GENOMIC DNA]</scope>
    <source>
        <strain evidence="1 2">CECT 5889</strain>
    </source>
</reference>